<evidence type="ECO:0000313" key="3">
    <source>
        <dbReference type="Proteomes" id="UP001603978"/>
    </source>
</evidence>
<name>A0ABW7AJF1_9ACTN</name>
<dbReference type="EMBL" id="JBICRM010000015">
    <property type="protein sequence ID" value="MFG1706402.1"/>
    <property type="molecule type" value="Genomic_DNA"/>
</dbReference>
<evidence type="ECO:0000256" key="1">
    <source>
        <dbReference type="SAM" id="Phobius"/>
    </source>
</evidence>
<keyword evidence="1" id="KW-1133">Transmembrane helix</keyword>
<evidence type="ECO:0000313" key="2">
    <source>
        <dbReference type="EMBL" id="MFG1706402.1"/>
    </source>
</evidence>
<feature type="transmembrane region" description="Helical" evidence="1">
    <location>
        <begin position="12"/>
        <end position="30"/>
    </location>
</feature>
<accession>A0ABW7AJF1</accession>
<dbReference type="Proteomes" id="UP001603978">
    <property type="component" value="Unassembled WGS sequence"/>
</dbReference>
<keyword evidence="1" id="KW-0472">Membrane</keyword>
<evidence type="ECO:0008006" key="4">
    <source>
        <dbReference type="Google" id="ProtNLM"/>
    </source>
</evidence>
<gene>
    <name evidence="2" type="ORF">ACFLIM_24710</name>
</gene>
<organism evidence="2 3">
    <name type="scientific">Nonomuraea marmarensis</name>
    <dbReference type="NCBI Taxonomy" id="3351344"/>
    <lineage>
        <taxon>Bacteria</taxon>
        <taxon>Bacillati</taxon>
        <taxon>Actinomycetota</taxon>
        <taxon>Actinomycetes</taxon>
        <taxon>Streptosporangiales</taxon>
        <taxon>Streptosporangiaceae</taxon>
        <taxon>Nonomuraea</taxon>
    </lineage>
</organism>
<protein>
    <recommendedName>
        <fullName evidence="4">SPW repeat-containing protein</fullName>
    </recommendedName>
</protein>
<proteinExistence type="predicted"/>
<dbReference type="RefSeq" id="WP_393169220.1">
    <property type="nucleotide sequence ID" value="NZ_JBICRM010000015.1"/>
</dbReference>
<keyword evidence="3" id="KW-1185">Reference proteome</keyword>
<feature type="transmembrane region" description="Helical" evidence="1">
    <location>
        <begin position="64"/>
        <end position="83"/>
    </location>
</feature>
<comment type="caution">
    <text evidence="2">The sequence shown here is derived from an EMBL/GenBank/DDBJ whole genome shotgun (WGS) entry which is preliminary data.</text>
</comment>
<keyword evidence="1" id="KW-0812">Transmembrane</keyword>
<feature type="transmembrane region" description="Helical" evidence="1">
    <location>
        <begin position="36"/>
        <end position="52"/>
    </location>
</feature>
<reference evidence="2 3" key="1">
    <citation type="submission" date="2024-10" db="EMBL/GenBank/DDBJ databases">
        <authorList>
            <person name="Topkara A.R."/>
            <person name="Saygin H."/>
        </authorList>
    </citation>
    <scope>NUCLEOTIDE SEQUENCE [LARGE SCALE GENOMIC DNA]</scope>
    <source>
        <strain evidence="2 3">M3C6</strain>
    </source>
</reference>
<sequence>MSEQQQGQPLAVRLAESVAGSILFGILSTMWARSPIGTVLIVGSTAFLIWVLSDKVPNTPAGWAILAAAGVVFNLFGYGLSVIF</sequence>